<gene>
    <name evidence="1" type="ORF">SAMN04488557_1774</name>
</gene>
<proteinExistence type="predicted"/>
<protein>
    <recommendedName>
        <fullName evidence="3">Helix-turn-helix domain-containing protein</fullName>
    </recommendedName>
</protein>
<reference evidence="2" key="1">
    <citation type="submission" date="2016-10" db="EMBL/GenBank/DDBJ databases">
        <authorList>
            <person name="Varghese N."/>
            <person name="Submissions S."/>
        </authorList>
    </citation>
    <scope>NUCLEOTIDE SEQUENCE [LARGE SCALE GENOMIC DNA]</scope>
    <source>
        <strain evidence="2">DSM 1565</strain>
    </source>
</reference>
<name>A0A1I7NEB1_9HYPH</name>
<evidence type="ECO:0000313" key="1">
    <source>
        <dbReference type="EMBL" id="SFV32923.1"/>
    </source>
</evidence>
<dbReference type="STRING" id="51670.SAMN04488557_1774"/>
<organism evidence="1 2">
    <name type="scientific">Hyphomicrobium facile</name>
    <dbReference type="NCBI Taxonomy" id="51670"/>
    <lineage>
        <taxon>Bacteria</taxon>
        <taxon>Pseudomonadati</taxon>
        <taxon>Pseudomonadota</taxon>
        <taxon>Alphaproteobacteria</taxon>
        <taxon>Hyphomicrobiales</taxon>
        <taxon>Hyphomicrobiaceae</taxon>
        <taxon>Hyphomicrobium</taxon>
    </lineage>
</organism>
<sequence length="60" mass="7043">MKRSVMKFVIEAKDAAARLGVSKHRLLRLVLDRKIPPPQKIYGWSKEDFDKLDEGKYVDR</sequence>
<dbReference type="EMBL" id="FPCH01000002">
    <property type="protein sequence ID" value="SFV32923.1"/>
    <property type="molecule type" value="Genomic_DNA"/>
</dbReference>
<evidence type="ECO:0008006" key="3">
    <source>
        <dbReference type="Google" id="ProtNLM"/>
    </source>
</evidence>
<dbReference type="AlphaFoldDB" id="A0A1I7NEB1"/>
<accession>A0A1I7NEB1</accession>
<dbReference type="Proteomes" id="UP000199423">
    <property type="component" value="Unassembled WGS sequence"/>
</dbReference>
<keyword evidence="2" id="KW-1185">Reference proteome</keyword>
<evidence type="ECO:0000313" key="2">
    <source>
        <dbReference type="Proteomes" id="UP000199423"/>
    </source>
</evidence>